<accession>A0AAD9A203</accession>
<keyword evidence="3" id="KW-1185">Reference proteome</keyword>
<sequence length="94" mass="9828">MGLIDNNFSLATVQLHVLQGPGPPATASPEETAAALGGSGPDRPPFFPHLEVSSGPAPPFRTAVPHNNCYRGMETGPQARYNQISARFGALNST</sequence>
<organism evidence="2 3">
    <name type="scientific">Colletotrichum chrysophilum</name>
    <dbReference type="NCBI Taxonomy" id="1836956"/>
    <lineage>
        <taxon>Eukaryota</taxon>
        <taxon>Fungi</taxon>
        <taxon>Dikarya</taxon>
        <taxon>Ascomycota</taxon>
        <taxon>Pezizomycotina</taxon>
        <taxon>Sordariomycetes</taxon>
        <taxon>Hypocreomycetidae</taxon>
        <taxon>Glomerellales</taxon>
        <taxon>Glomerellaceae</taxon>
        <taxon>Colletotrichum</taxon>
        <taxon>Colletotrichum gloeosporioides species complex</taxon>
    </lineage>
</organism>
<name>A0AAD9A203_9PEZI</name>
<dbReference type="EMBL" id="JAQOWY010000640">
    <property type="protein sequence ID" value="KAK1839690.1"/>
    <property type="molecule type" value="Genomic_DNA"/>
</dbReference>
<protein>
    <submittedName>
        <fullName evidence="2">Uncharacterized protein</fullName>
    </submittedName>
</protein>
<reference evidence="2" key="1">
    <citation type="submission" date="2023-01" db="EMBL/GenBank/DDBJ databases">
        <title>Colletotrichum chrysophilum M932 genome sequence.</title>
        <authorList>
            <person name="Baroncelli R."/>
        </authorList>
    </citation>
    <scope>NUCLEOTIDE SEQUENCE</scope>
    <source>
        <strain evidence="2">M932</strain>
    </source>
</reference>
<feature type="region of interest" description="Disordered" evidence="1">
    <location>
        <begin position="20"/>
        <end position="45"/>
    </location>
</feature>
<dbReference type="Proteomes" id="UP001243330">
    <property type="component" value="Unassembled WGS sequence"/>
</dbReference>
<evidence type="ECO:0000313" key="2">
    <source>
        <dbReference type="EMBL" id="KAK1839690.1"/>
    </source>
</evidence>
<evidence type="ECO:0000313" key="3">
    <source>
        <dbReference type="Proteomes" id="UP001243330"/>
    </source>
</evidence>
<comment type="caution">
    <text evidence="2">The sequence shown here is derived from an EMBL/GenBank/DDBJ whole genome shotgun (WGS) entry which is preliminary data.</text>
</comment>
<dbReference type="AlphaFoldDB" id="A0AAD9A203"/>
<evidence type="ECO:0000256" key="1">
    <source>
        <dbReference type="SAM" id="MobiDB-lite"/>
    </source>
</evidence>
<proteinExistence type="predicted"/>
<gene>
    <name evidence="2" type="ORF">CCHR01_17691</name>
</gene>